<reference evidence="3" key="1">
    <citation type="journal article" date="2019" name="Int. J. Syst. Evol. Microbiol.">
        <title>The Global Catalogue of Microorganisms (GCM) 10K type strain sequencing project: providing services to taxonomists for standard genome sequencing and annotation.</title>
        <authorList>
            <consortium name="The Broad Institute Genomics Platform"/>
            <consortium name="The Broad Institute Genome Sequencing Center for Infectious Disease"/>
            <person name="Wu L."/>
            <person name="Ma J."/>
        </authorList>
    </citation>
    <scope>NUCLEOTIDE SEQUENCE [LARGE SCALE GENOMIC DNA]</scope>
    <source>
        <strain evidence="3">JCM 31920</strain>
    </source>
</reference>
<gene>
    <name evidence="2" type="ORF">GCM10023091_24750</name>
</gene>
<evidence type="ECO:0000313" key="2">
    <source>
        <dbReference type="EMBL" id="GAA4440721.1"/>
    </source>
</evidence>
<sequence length="356" mass="40480">MKTLYRSTVSEFYRQHAGFFLAVILLAFGFLSGGEHKALAMFFVTDKTGPPYLAAIWAAYWVLVRVFWSSLWASPPYVFIYQTRLLPPAIRFYRLAVLAAGLLLPAIAYGIWIIGNAAQAGLLPGAVKVTGILLIYWACLVFSADWQLKHQNIAANRKSLPVRFWFRRPASWIFWTAEWLIREKGLTLLLCKLGVTLFTICTLLYFGTDDYDIRLPAIGLSIATLANIGISYEIWHWENDIWRWRRSLPIPLLTRAFLLIGIHLLILVPDFLLSIRYANGLLTFPELAQLFLLQLAILLAYHGLLYKKDAPLDESLGAVFKWAIVLTLLILYRVPLPALAASLLLSGGWNYYKWAP</sequence>
<evidence type="ECO:0000256" key="1">
    <source>
        <dbReference type="SAM" id="Phobius"/>
    </source>
</evidence>
<organism evidence="2 3">
    <name type="scientific">Ravibacter arvi</name>
    <dbReference type="NCBI Taxonomy" id="2051041"/>
    <lineage>
        <taxon>Bacteria</taxon>
        <taxon>Pseudomonadati</taxon>
        <taxon>Bacteroidota</taxon>
        <taxon>Cytophagia</taxon>
        <taxon>Cytophagales</taxon>
        <taxon>Spirosomataceae</taxon>
        <taxon>Ravibacter</taxon>
    </lineage>
</organism>
<accession>A0ABP8M0U5</accession>
<feature type="transmembrane region" description="Helical" evidence="1">
    <location>
        <begin position="186"/>
        <end position="207"/>
    </location>
</feature>
<name>A0ABP8M0U5_9BACT</name>
<dbReference type="RefSeq" id="WP_345029580.1">
    <property type="nucleotide sequence ID" value="NZ_BAABEY010000024.1"/>
</dbReference>
<feature type="transmembrane region" description="Helical" evidence="1">
    <location>
        <begin position="12"/>
        <end position="32"/>
    </location>
</feature>
<feature type="transmembrane region" description="Helical" evidence="1">
    <location>
        <begin position="318"/>
        <end position="345"/>
    </location>
</feature>
<feature type="transmembrane region" description="Helical" evidence="1">
    <location>
        <begin position="126"/>
        <end position="148"/>
    </location>
</feature>
<keyword evidence="1" id="KW-0812">Transmembrane</keyword>
<feature type="transmembrane region" description="Helical" evidence="1">
    <location>
        <begin position="52"/>
        <end position="71"/>
    </location>
</feature>
<feature type="transmembrane region" description="Helical" evidence="1">
    <location>
        <begin position="287"/>
        <end position="306"/>
    </location>
</feature>
<protein>
    <submittedName>
        <fullName evidence="2">Uncharacterized protein</fullName>
    </submittedName>
</protein>
<dbReference type="Proteomes" id="UP001501508">
    <property type="component" value="Unassembled WGS sequence"/>
</dbReference>
<proteinExistence type="predicted"/>
<comment type="caution">
    <text evidence="2">The sequence shown here is derived from an EMBL/GenBank/DDBJ whole genome shotgun (WGS) entry which is preliminary data.</text>
</comment>
<feature type="transmembrane region" description="Helical" evidence="1">
    <location>
        <begin position="92"/>
        <end position="114"/>
    </location>
</feature>
<feature type="transmembrane region" description="Helical" evidence="1">
    <location>
        <begin position="256"/>
        <end position="275"/>
    </location>
</feature>
<keyword evidence="3" id="KW-1185">Reference proteome</keyword>
<keyword evidence="1" id="KW-1133">Transmembrane helix</keyword>
<keyword evidence="1" id="KW-0472">Membrane</keyword>
<feature type="transmembrane region" description="Helical" evidence="1">
    <location>
        <begin position="213"/>
        <end position="235"/>
    </location>
</feature>
<dbReference type="EMBL" id="BAABEY010000024">
    <property type="protein sequence ID" value="GAA4440721.1"/>
    <property type="molecule type" value="Genomic_DNA"/>
</dbReference>
<evidence type="ECO:0000313" key="3">
    <source>
        <dbReference type="Proteomes" id="UP001501508"/>
    </source>
</evidence>